<accession>B1KHD7</accession>
<keyword evidence="3" id="KW-1185">Reference proteome</keyword>
<dbReference type="KEGG" id="swd:Swoo_1152"/>
<dbReference type="RefSeq" id="WP_012323791.1">
    <property type="nucleotide sequence ID" value="NC_010506.1"/>
</dbReference>
<keyword evidence="1" id="KW-0812">Transmembrane</keyword>
<keyword evidence="1" id="KW-0472">Membrane</keyword>
<proteinExistence type="predicted"/>
<reference evidence="2 3" key="1">
    <citation type="submission" date="2008-02" db="EMBL/GenBank/DDBJ databases">
        <title>Complete sequence of Shewanella woodyi ATCC 51908.</title>
        <authorList>
            <consortium name="US DOE Joint Genome Institute"/>
            <person name="Copeland A."/>
            <person name="Lucas S."/>
            <person name="Lapidus A."/>
            <person name="Glavina del Rio T."/>
            <person name="Dalin E."/>
            <person name="Tice H."/>
            <person name="Bruce D."/>
            <person name="Goodwin L."/>
            <person name="Pitluck S."/>
            <person name="Sims D."/>
            <person name="Brettin T."/>
            <person name="Detter J.C."/>
            <person name="Han C."/>
            <person name="Kuske C.R."/>
            <person name="Schmutz J."/>
            <person name="Larimer F."/>
            <person name="Land M."/>
            <person name="Hauser L."/>
            <person name="Kyrpides N."/>
            <person name="Lykidis A."/>
            <person name="Zhao J.-S."/>
            <person name="Richardson P."/>
        </authorList>
    </citation>
    <scope>NUCLEOTIDE SEQUENCE [LARGE SCALE GENOMIC DNA]</scope>
    <source>
        <strain evidence="3">ATCC 51908 / MS32</strain>
    </source>
</reference>
<dbReference type="Proteomes" id="UP000002168">
    <property type="component" value="Chromosome"/>
</dbReference>
<dbReference type="EMBL" id="CP000961">
    <property type="protein sequence ID" value="ACA85445.1"/>
    <property type="molecule type" value="Genomic_DNA"/>
</dbReference>
<evidence type="ECO:0000256" key="1">
    <source>
        <dbReference type="SAM" id="Phobius"/>
    </source>
</evidence>
<gene>
    <name evidence="2" type="ordered locus">Swoo_1152</name>
</gene>
<evidence type="ECO:0000313" key="3">
    <source>
        <dbReference type="Proteomes" id="UP000002168"/>
    </source>
</evidence>
<keyword evidence="1" id="KW-1133">Transmembrane helix</keyword>
<name>B1KHD7_SHEWM</name>
<evidence type="ECO:0000313" key="2">
    <source>
        <dbReference type="EMBL" id="ACA85445.1"/>
    </source>
</evidence>
<feature type="transmembrane region" description="Helical" evidence="1">
    <location>
        <begin position="21"/>
        <end position="39"/>
    </location>
</feature>
<sequence length="123" mass="14434">MRETIKQKLDSELRNKKFKQFIYFFFALVTIAVIVSFIVNRAETKGTYVIGHVVNRHTKLHDEGHTNYLIVEVPTENKLVYVRVPTKDIVKVNTKVQLRRMMKTSSGKSRYIFLKYIEQPPSS</sequence>
<organism evidence="2 3">
    <name type="scientific">Shewanella woodyi (strain ATCC 51908 / MS32)</name>
    <dbReference type="NCBI Taxonomy" id="392500"/>
    <lineage>
        <taxon>Bacteria</taxon>
        <taxon>Pseudomonadati</taxon>
        <taxon>Pseudomonadota</taxon>
        <taxon>Gammaproteobacteria</taxon>
        <taxon>Alteromonadales</taxon>
        <taxon>Shewanellaceae</taxon>
        <taxon>Shewanella</taxon>
    </lineage>
</organism>
<dbReference type="HOGENOM" id="CLU_2013708_0_0_6"/>
<protein>
    <submittedName>
        <fullName evidence="2">Uncharacterized protein</fullName>
    </submittedName>
</protein>
<dbReference type="AlphaFoldDB" id="B1KHD7"/>